<feature type="transmembrane region" description="Helical" evidence="1">
    <location>
        <begin position="35"/>
        <end position="55"/>
    </location>
</feature>
<protein>
    <recommendedName>
        <fullName evidence="4">DUF1461 domain-containing protein</fullName>
    </recommendedName>
</protein>
<dbReference type="Proteomes" id="UP000266328">
    <property type="component" value="Unassembled WGS sequence"/>
</dbReference>
<keyword evidence="1" id="KW-0812">Transmembrane</keyword>
<dbReference type="EMBL" id="QXIS01000032">
    <property type="protein sequence ID" value="RIE05803.1"/>
    <property type="molecule type" value="Genomic_DNA"/>
</dbReference>
<organism evidence="2 3">
    <name type="scientific">Candidatus Cryosericum terrychapinii</name>
    <dbReference type="NCBI Taxonomy" id="2290919"/>
    <lineage>
        <taxon>Bacteria</taxon>
        <taxon>Pseudomonadati</taxon>
        <taxon>Caldisericota/Cryosericota group</taxon>
        <taxon>Candidatus Cryosericota</taxon>
        <taxon>Candidatus Cryosericia</taxon>
        <taxon>Candidatus Cryosericales</taxon>
        <taxon>Candidatus Cryosericaceae</taxon>
        <taxon>Candidatus Cryosericum</taxon>
    </lineage>
</organism>
<evidence type="ECO:0008006" key="4">
    <source>
        <dbReference type="Google" id="ProtNLM"/>
    </source>
</evidence>
<proteinExistence type="predicted"/>
<dbReference type="RefSeq" id="WP_119089298.1">
    <property type="nucleotide sequence ID" value="NZ_QXIS01000032.1"/>
</dbReference>
<keyword evidence="1" id="KW-1133">Transmembrane helix</keyword>
<evidence type="ECO:0000313" key="3">
    <source>
        <dbReference type="Proteomes" id="UP000266328"/>
    </source>
</evidence>
<evidence type="ECO:0000313" key="2">
    <source>
        <dbReference type="EMBL" id="RIE05803.1"/>
    </source>
</evidence>
<keyword evidence="1" id="KW-0472">Membrane</keyword>
<dbReference type="OrthoDB" id="9915283at2"/>
<sequence length="154" mass="17980">MSDQEDPIRTTVKQVHQWTTLDKQKLTKLSSRRRARWAIVLATWVATHVLLFWSLDLGPAVTTADATSHVSLGLPFPFLYQDQAWQYWDKVPMRAHFVSPYEFPTHMILPNYFLDLALVWGSLLLITLLILWVIRKVRLLKAYILLKTPHDTAR</sequence>
<evidence type="ECO:0000256" key="1">
    <source>
        <dbReference type="SAM" id="Phobius"/>
    </source>
</evidence>
<dbReference type="AlphaFoldDB" id="A0A398CTD0"/>
<feature type="transmembrane region" description="Helical" evidence="1">
    <location>
        <begin position="112"/>
        <end position="134"/>
    </location>
</feature>
<accession>A0A398CTD0</accession>
<keyword evidence="3" id="KW-1185">Reference proteome</keyword>
<name>A0A398CTD0_9BACT</name>
<reference evidence="2 3" key="1">
    <citation type="submission" date="2018-09" db="EMBL/GenBank/DDBJ databases">
        <title>Discovery and Ecogenomic Context for Candidatus Cryosericales, a Global Caldiserica Order Active in Thawing Permafrost.</title>
        <authorList>
            <person name="Martinez M.A."/>
            <person name="Woodcroft B.J."/>
            <person name="Ignacio Espinoza J.C."/>
            <person name="Zayed A."/>
            <person name="Singleton C.M."/>
            <person name="Boyd J."/>
            <person name="Li Y.-F."/>
            <person name="Purvine S."/>
            <person name="Maughan H."/>
            <person name="Hodgkins S.B."/>
            <person name="Anderson D."/>
            <person name="Sederholm M."/>
            <person name="Temperton B."/>
            <person name="Saleska S.R."/>
            <person name="Tyson G.W."/>
            <person name="Rich V.I."/>
        </authorList>
    </citation>
    <scope>NUCLEOTIDE SEQUENCE [LARGE SCALE GENOMIC DNA]</scope>
    <source>
        <strain evidence="2 3">SMC7</strain>
    </source>
</reference>
<comment type="caution">
    <text evidence="2">The sequence shown here is derived from an EMBL/GenBank/DDBJ whole genome shotgun (WGS) entry which is preliminary data.</text>
</comment>
<gene>
    <name evidence="2" type="ORF">SMC7_05230</name>
</gene>